<evidence type="ECO:0000256" key="12">
    <source>
        <dbReference type="ARBA" id="ARBA00022837"/>
    </source>
</evidence>
<dbReference type="GO" id="GO:0005509">
    <property type="term" value="F:calcium ion binding"/>
    <property type="evidence" value="ECO:0007669"/>
    <property type="project" value="TreeGrafter"/>
</dbReference>
<evidence type="ECO:0000256" key="4">
    <source>
        <dbReference type="ARBA" id="ARBA00001946"/>
    </source>
</evidence>
<keyword evidence="12" id="KW-0106">Calcium</keyword>
<comment type="subcellular location">
    <subcellularLocation>
        <location evidence="5">Cytoplasm</location>
    </subcellularLocation>
</comment>
<dbReference type="AlphaFoldDB" id="A0A0L7L6J1"/>
<evidence type="ECO:0000313" key="17">
    <source>
        <dbReference type="EMBL" id="KOB71072.1"/>
    </source>
</evidence>
<evidence type="ECO:0000313" key="18">
    <source>
        <dbReference type="Proteomes" id="UP000037510"/>
    </source>
</evidence>
<dbReference type="InterPro" id="IPR005511">
    <property type="entry name" value="SMP-30"/>
</dbReference>
<proteinExistence type="inferred from homology"/>
<sequence length="314" mass="34668">MSYKVQKITSPLVLGEGPHWDERQQALFFVSIHEKTIHKYVPATGDHTKTTLDGRPGFIVPVEGTTDQFVVGVELKFQIVQWDGKDGSAAKVVKELGEVDQHEKKNRLNDGKCDPKGRLFAGTMGFEHPPGVFDPEKGSLYRLDSAKGGALERIVERIGISNGLAWDLNEKAFYYTDSPETKIRRYDYNVETGEIYLSFEIFPANLTYIFDLRANNIDGFPDGTTIDTDGNLWVAIFSGSCVIKIDPRTGKLLEKIPIPAAQVTSVTFGGANYDVLFVTTASMKIDGEQPPPCGSTYMVTGLGVKGHPNVNFKL</sequence>
<feature type="binding site" evidence="15">
    <location>
        <position position="127"/>
    </location>
    <ligand>
        <name>substrate</name>
    </ligand>
</feature>
<evidence type="ECO:0000256" key="14">
    <source>
        <dbReference type="PIRSR" id="PIRSR605511-1"/>
    </source>
</evidence>
<feature type="binding site" evidence="15">
    <location>
        <position position="109"/>
    </location>
    <ligand>
        <name>substrate</name>
    </ligand>
</feature>
<evidence type="ECO:0000256" key="1">
    <source>
        <dbReference type="ARBA" id="ARBA00001589"/>
    </source>
</evidence>
<name>A0A0L7L6J1_OPEBR</name>
<dbReference type="PRINTS" id="PR01790">
    <property type="entry name" value="SMP30FAMILY"/>
</dbReference>
<dbReference type="Pfam" id="PF08450">
    <property type="entry name" value="SGL"/>
    <property type="match status" value="1"/>
</dbReference>
<dbReference type="STRING" id="104452.A0A0L7L6J1"/>
<evidence type="ECO:0000256" key="6">
    <source>
        <dbReference type="ARBA" id="ARBA00008853"/>
    </source>
</evidence>
<comment type="caution">
    <text evidence="17">The sequence shown here is derived from an EMBL/GenBank/DDBJ whole genome shotgun (WGS) entry which is preliminary data.</text>
</comment>
<dbReference type="PANTHER" id="PTHR10907">
    <property type="entry name" value="REGUCALCIN"/>
    <property type="match status" value="1"/>
</dbReference>
<feature type="binding site" evidence="15">
    <location>
        <position position="107"/>
    </location>
    <ligand>
        <name>substrate</name>
    </ligand>
</feature>
<evidence type="ECO:0000259" key="16">
    <source>
        <dbReference type="Pfam" id="PF08450"/>
    </source>
</evidence>
<evidence type="ECO:0000256" key="2">
    <source>
        <dbReference type="ARBA" id="ARBA00001913"/>
    </source>
</evidence>
<comment type="catalytic activity">
    <reaction evidence="1">
        <text>D-glucono-1,5-lactone + H2O = D-gluconate + H(+)</text>
        <dbReference type="Rhea" id="RHEA:10440"/>
        <dbReference type="ChEBI" id="CHEBI:15377"/>
        <dbReference type="ChEBI" id="CHEBI:15378"/>
        <dbReference type="ChEBI" id="CHEBI:16217"/>
        <dbReference type="ChEBI" id="CHEBI:18391"/>
        <dbReference type="EC" id="3.1.1.17"/>
    </reaction>
</comment>
<organism evidence="17 18">
    <name type="scientific">Operophtera brumata</name>
    <name type="common">Winter moth</name>
    <name type="synonym">Phalaena brumata</name>
    <dbReference type="NCBI Taxonomy" id="104452"/>
    <lineage>
        <taxon>Eukaryota</taxon>
        <taxon>Metazoa</taxon>
        <taxon>Ecdysozoa</taxon>
        <taxon>Arthropoda</taxon>
        <taxon>Hexapoda</taxon>
        <taxon>Insecta</taxon>
        <taxon>Pterygota</taxon>
        <taxon>Neoptera</taxon>
        <taxon>Endopterygota</taxon>
        <taxon>Lepidoptera</taxon>
        <taxon>Glossata</taxon>
        <taxon>Ditrysia</taxon>
        <taxon>Geometroidea</taxon>
        <taxon>Geometridae</taxon>
        <taxon>Larentiinae</taxon>
        <taxon>Operophtera</taxon>
    </lineage>
</organism>
<keyword evidence="18" id="KW-1185">Reference proteome</keyword>
<evidence type="ECO:0000256" key="13">
    <source>
        <dbReference type="ARBA" id="ARBA00032464"/>
    </source>
</evidence>
<keyword evidence="9" id="KW-0963">Cytoplasm</keyword>
<dbReference type="InterPro" id="IPR011042">
    <property type="entry name" value="6-blade_b-propeller_TolB-like"/>
</dbReference>
<protein>
    <recommendedName>
        <fullName evidence="8">Regucalcin</fullName>
        <ecNumber evidence="7">3.1.1.17</ecNumber>
    </recommendedName>
    <alternativeName>
        <fullName evidence="13">Gluconolactonase</fullName>
    </alternativeName>
</protein>
<keyword evidence="10 15" id="KW-0479">Metal-binding</keyword>
<comment type="similarity">
    <text evidence="6">Belongs to the SMP-30/CGR1 family.</text>
</comment>
<reference evidence="17 18" key="1">
    <citation type="journal article" date="2015" name="Genome Biol. Evol.">
        <title>The genome of winter moth (Operophtera brumata) provides a genomic perspective on sexual dimorphism and phenology.</title>
        <authorList>
            <person name="Derks M.F."/>
            <person name="Smit S."/>
            <person name="Salis L."/>
            <person name="Schijlen E."/>
            <person name="Bossers A."/>
            <person name="Mateman C."/>
            <person name="Pijl A.S."/>
            <person name="de Ridder D."/>
            <person name="Groenen M.A."/>
            <person name="Visser M.E."/>
            <person name="Megens H.J."/>
        </authorList>
    </citation>
    <scope>NUCLEOTIDE SEQUENCE [LARGE SCALE GENOMIC DNA]</scope>
    <source>
        <strain evidence="17">WM2013NL</strain>
        <tissue evidence="17">Head and thorax</tissue>
    </source>
</reference>
<dbReference type="GO" id="GO:0004341">
    <property type="term" value="F:gluconolactonase activity"/>
    <property type="evidence" value="ECO:0007669"/>
    <property type="project" value="UniProtKB-EC"/>
</dbReference>
<feature type="binding site" evidence="15">
    <location>
        <position position="222"/>
    </location>
    <ligand>
        <name>a divalent metal cation</name>
        <dbReference type="ChEBI" id="CHEBI:60240"/>
    </ligand>
</feature>
<dbReference type="EMBL" id="JTDY01002624">
    <property type="protein sequence ID" value="KOB71072.1"/>
    <property type="molecule type" value="Genomic_DNA"/>
</dbReference>
<comment type="cofactor">
    <cofactor evidence="2">
        <name>Ca(2+)</name>
        <dbReference type="ChEBI" id="CHEBI:29108"/>
    </cofactor>
</comment>
<feature type="binding site" evidence="15">
    <location>
        <position position="162"/>
    </location>
    <ligand>
        <name>a divalent metal cation</name>
        <dbReference type="ChEBI" id="CHEBI:60240"/>
    </ligand>
</feature>
<dbReference type="EC" id="3.1.1.17" evidence="7"/>
<evidence type="ECO:0000256" key="11">
    <source>
        <dbReference type="ARBA" id="ARBA00022801"/>
    </source>
</evidence>
<dbReference type="GO" id="GO:0019853">
    <property type="term" value="P:L-ascorbic acid biosynthetic process"/>
    <property type="evidence" value="ECO:0007669"/>
    <property type="project" value="TreeGrafter"/>
</dbReference>
<evidence type="ECO:0000256" key="15">
    <source>
        <dbReference type="PIRSR" id="PIRSR605511-2"/>
    </source>
</evidence>
<gene>
    <name evidence="17" type="ORF">OBRU01_14400</name>
</gene>
<feature type="domain" description="SMP-30/Gluconolactonase/LRE-like region" evidence="16">
    <location>
        <begin position="14"/>
        <end position="281"/>
    </location>
</feature>
<feature type="active site" description="Proton donor/acceptor" evidence="14">
    <location>
        <position position="222"/>
    </location>
</feature>
<evidence type="ECO:0000256" key="7">
    <source>
        <dbReference type="ARBA" id="ARBA00013227"/>
    </source>
</evidence>
<comment type="cofactor">
    <cofactor evidence="4">
        <name>Mg(2+)</name>
        <dbReference type="ChEBI" id="CHEBI:18420"/>
    </cofactor>
</comment>
<comment type="cofactor">
    <cofactor evidence="3">
        <name>Mn(2+)</name>
        <dbReference type="ChEBI" id="CHEBI:29035"/>
    </cofactor>
</comment>
<dbReference type="Gene3D" id="2.120.10.30">
    <property type="entry name" value="TolB, C-terminal domain"/>
    <property type="match status" value="1"/>
</dbReference>
<accession>A0A0L7L6J1</accession>
<evidence type="ECO:0000256" key="5">
    <source>
        <dbReference type="ARBA" id="ARBA00004496"/>
    </source>
</evidence>
<dbReference type="Proteomes" id="UP000037510">
    <property type="component" value="Unassembled WGS sequence"/>
</dbReference>
<evidence type="ECO:0000256" key="9">
    <source>
        <dbReference type="ARBA" id="ARBA00022490"/>
    </source>
</evidence>
<evidence type="ECO:0000256" key="8">
    <source>
        <dbReference type="ARBA" id="ARBA00016808"/>
    </source>
</evidence>
<dbReference type="PANTHER" id="PTHR10907:SF66">
    <property type="entry name" value="MIP34848P1-RELATED"/>
    <property type="match status" value="1"/>
</dbReference>
<dbReference type="FunFam" id="2.120.10.30:FF:000027">
    <property type="entry name" value="Regucalcin homologue"/>
    <property type="match status" value="1"/>
</dbReference>
<keyword evidence="11" id="KW-0378">Hydrolase</keyword>
<keyword evidence="15" id="KW-0862">Zinc</keyword>
<dbReference type="GO" id="GO:0005737">
    <property type="term" value="C:cytoplasm"/>
    <property type="evidence" value="ECO:0007669"/>
    <property type="project" value="UniProtKB-SubCell"/>
</dbReference>
<dbReference type="SUPFAM" id="SSF63829">
    <property type="entry name" value="Calcium-dependent phosphotriesterase"/>
    <property type="match status" value="1"/>
</dbReference>
<comment type="cofactor">
    <cofactor evidence="15">
        <name>Zn(2+)</name>
        <dbReference type="ChEBI" id="CHEBI:29105"/>
    </cofactor>
    <text evidence="15">Binds 1 divalent metal cation per subunit.</text>
</comment>
<evidence type="ECO:0000256" key="10">
    <source>
        <dbReference type="ARBA" id="ARBA00022723"/>
    </source>
</evidence>
<dbReference type="InterPro" id="IPR013658">
    <property type="entry name" value="SGL"/>
</dbReference>
<feature type="binding site" evidence="15">
    <location>
        <position position="16"/>
    </location>
    <ligand>
        <name>a divalent metal cation</name>
        <dbReference type="ChEBI" id="CHEBI:60240"/>
    </ligand>
</feature>
<evidence type="ECO:0000256" key="3">
    <source>
        <dbReference type="ARBA" id="ARBA00001936"/>
    </source>
</evidence>